<protein>
    <submittedName>
        <fullName evidence="3">Uncharacterized protein</fullName>
    </submittedName>
</protein>
<dbReference type="GO" id="GO:0016757">
    <property type="term" value="F:glycosyltransferase activity"/>
    <property type="evidence" value="ECO:0007669"/>
    <property type="project" value="InterPro"/>
</dbReference>
<dbReference type="Proteomes" id="UP000030185">
    <property type="component" value="Unassembled WGS sequence"/>
</dbReference>
<comment type="caution">
    <text evidence="3">The sequence shown here is derived from an EMBL/GenBank/DDBJ whole genome shotgun (WGS) entry which is preliminary data.</text>
</comment>
<organism evidence="3 4">
    <name type="scientific">Sporocytophaga myxococcoides</name>
    <dbReference type="NCBI Taxonomy" id="153721"/>
    <lineage>
        <taxon>Bacteria</taxon>
        <taxon>Pseudomonadati</taxon>
        <taxon>Bacteroidota</taxon>
        <taxon>Cytophagia</taxon>
        <taxon>Cytophagales</taxon>
        <taxon>Cytophagaceae</taxon>
        <taxon>Sporocytophaga</taxon>
    </lineage>
</organism>
<dbReference type="CDD" id="cd03808">
    <property type="entry name" value="GT4_CapM-like"/>
    <property type="match status" value="1"/>
</dbReference>
<dbReference type="Pfam" id="PF13477">
    <property type="entry name" value="Glyco_trans_4_2"/>
    <property type="match status" value="1"/>
</dbReference>
<proteinExistence type="predicted"/>
<dbReference type="PANTHER" id="PTHR12526:SF638">
    <property type="entry name" value="SPORE COAT PROTEIN SA"/>
    <property type="match status" value="1"/>
</dbReference>
<dbReference type="Gene3D" id="3.40.50.2000">
    <property type="entry name" value="Glycogen Phosphorylase B"/>
    <property type="match status" value="2"/>
</dbReference>
<gene>
    <name evidence="3" type="ORF">MYP_4319</name>
</gene>
<dbReference type="EMBL" id="BBLT01000011">
    <property type="protein sequence ID" value="GAL87089.1"/>
    <property type="molecule type" value="Genomic_DNA"/>
</dbReference>
<reference evidence="3 4" key="1">
    <citation type="submission" date="2014-09" db="EMBL/GenBank/DDBJ databases">
        <title>Sporocytophaga myxococcoides PG-01 genome sequencing.</title>
        <authorList>
            <person name="Liu L."/>
            <person name="Gao P.J."/>
            <person name="Chen G.J."/>
            <person name="Wang L.S."/>
        </authorList>
    </citation>
    <scope>NUCLEOTIDE SEQUENCE [LARGE SCALE GENOMIC DNA]</scope>
    <source>
        <strain evidence="3 4">PG-01</strain>
    </source>
</reference>
<dbReference type="eggNOG" id="COG0438">
    <property type="taxonomic scope" value="Bacteria"/>
</dbReference>
<evidence type="ECO:0000313" key="3">
    <source>
        <dbReference type="EMBL" id="GAL87089.1"/>
    </source>
</evidence>
<keyword evidence="4" id="KW-1185">Reference proteome</keyword>
<feature type="domain" description="Glycosyltransferase subfamily 4-like N-terminal" evidence="2">
    <location>
        <begin position="4"/>
        <end position="122"/>
    </location>
</feature>
<dbReference type="Pfam" id="PF00534">
    <property type="entry name" value="Glycos_transf_1"/>
    <property type="match status" value="1"/>
</dbReference>
<dbReference type="InterPro" id="IPR028098">
    <property type="entry name" value="Glyco_trans_4-like_N"/>
</dbReference>
<evidence type="ECO:0000313" key="4">
    <source>
        <dbReference type="Proteomes" id="UP000030185"/>
    </source>
</evidence>
<evidence type="ECO:0000259" key="2">
    <source>
        <dbReference type="Pfam" id="PF13477"/>
    </source>
</evidence>
<dbReference type="SUPFAM" id="SSF53756">
    <property type="entry name" value="UDP-Glycosyltransferase/glycogen phosphorylase"/>
    <property type="match status" value="1"/>
</dbReference>
<dbReference type="STRING" id="153721.MYP_4319"/>
<dbReference type="PANTHER" id="PTHR12526">
    <property type="entry name" value="GLYCOSYLTRANSFERASE"/>
    <property type="match status" value="1"/>
</dbReference>
<dbReference type="InterPro" id="IPR001296">
    <property type="entry name" value="Glyco_trans_1"/>
</dbReference>
<evidence type="ECO:0000259" key="1">
    <source>
        <dbReference type="Pfam" id="PF00534"/>
    </source>
</evidence>
<dbReference type="AlphaFoldDB" id="A0A098LKR5"/>
<sequence length="353" mass="39987">MNCGFEVYAISPEDEFSPELISAGLGYFPVNVQSKGSSMFHDIRYMLKLRSIYRRIKPDLILHYTIKPNIYGTLAAASLGIPVINNVSGLGTVFLHDNFSTKIAKALYRLAFKFPQKVFFQNEDDRSLFVRKNLIAFNKTALIPGSGVDTEKFRPNERKSFKKGDPFRFLLVARLLYDKGIIEYIKAIELIRSRTDAVFMLAGSLDEETKLGIPASQLEDWINKGLIEYKGFEKNSLKLYHEADCVVLPSYREGTSKSLLEAASCGIPIVTTDVPGCREVVEDGINGFLCKVKDPKDLGMKMEALYNLPEEAYSKMSIKSREKAQKQFDEKIVIKTYETSIRQILEEKIAQKL</sequence>
<accession>A0A098LKR5</accession>
<name>A0A098LKR5_9BACT</name>
<feature type="domain" description="Glycosyl transferase family 1" evidence="1">
    <location>
        <begin position="156"/>
        <end position="321"/>
    </location>
</feature>